<dbReference type="EMBL" id="CP012752">
    <property type="protein sequence ID" value="ALG09313.1"/>
    <property type="molecule type" value="Genomic_DNA"/>
</dbReference>
<evidence type="ECO:0000256" key="2">
    <source>
        <dbReference type="ARBA" id="ARBA00023015"/>
    </source>
</evidence>
<dbReference type="GO" id="GO:0006355">
    <property type="term" value="P:regulation of DNA-templated transcription"/>
    <property type="evidence" value="ECO:0007669"/>
    <property type="project" value="InterPro"/>
</dbReference>
<dbReference type="InterPro" id="IPR005158">
    <property type="entry name" value="BTAD"/>
</dbReference>
<evidence type="ECO:0000256" key="3">
    <source>
        <dbReference type="ARBA" id="ARBA00023125"/>
    </source>
</evidence>
<proteinExistence type="inferred from homology"/>
<dbReference type="Proteomes" id="UP000063699">
    <property type="component" value="Chromosome"/>
</dbReference>
<evidence type="ECO:0000313" key="8">
    <source>
        <dbReference type="Proteomes" id="UP000063699"/>
    </source>
</evidence>
<dbReference type="Gene3D" id="1.25.40.10">
    <property type="entry name" value="Tetratricopeptide repeat domain"/>
    <property type="match status" value="1"/>
</dbReference>
<name>A0A0N9HVW3_9PSEU</name>
<dbReference type="KEGG" id="kphy:AOZ06_22520"/>
<dbReference type="GO" id="GO:0000160">
    <property type="term" value="P:phosphorelay signal transduction system"/>
    <property type="evidence" value="ECO:0007669"/>
    <property type="project" value="InterPro"/>
</dbReference>
<evidence type="ECO:0000256" key="1">
    <source>
        <dbReference type="ARBA" id="ARBA00005820"/>
    </source>
</evidence>
<evidence type="ECO:0000256" key="5">
    <source>
        <dbReference type="PROSITE-ProRule" id="PRU01091"/>
    </source>
</evidence>
<dbReference type="PROSITE" id="PS51755">
    <property type="entry name" value="OMPR_PHOB"/>
    <property type="match status" value="1"/>
</dbReference>
<dbReference type="RefSeq" id="WP_054291217.1">
    <property type="nucleotide sequence ID" value="NZ_CP012752.1"/>
</dbReference>
<dbReference type="Gene3D" id="1.10.10.10">
    <property type="entry name" value="Winged helix-like DNA-binding domain superfamily/Winged helix DNA-binding domain"/>
    <property type="match status" value="1"/>
</dbReference>
<dbReference type="Pfam" id="PF00486">
    <property type="entry name" value="Trans_reg_C"/>
    <property type="match status" value="1"/>
</dbReference>
<dbReference type="SUPFAM" id="SSF46894">
    <property type="entry name" value="C-terminal effector domain of the bipartite response regulators"/>
    <property type="match status" value="1"/>
</dbReference>
<gene>
    <name evidence="7" type="ORF">AOZ06_22520</name>
</gene>
<dbReference type="InterPro" id="IPR001867">
    <property type="entry name" value="OmpR/PhoB-type_DNA-bd"/>
</dbReference>
<dbReference type="InterPro" id="IPR016032">
    <property type="entry name" value="Sig_transdc_resp-reg_C-effctor"/>
</dbReference>
<dbReference type="SMART" id="SM01043">
    <property type="entry name" value="BTAD"/>
    <property type="match status" value="1"/>
</dbReference>
<comment type="similarity">
    <text evidence="1">Belongs to the AfsR/DnrI/RedD regulatory family.</text>
</comment>
<dbReference type="InterPro" id="IPR051677">
    <property type="entry name" value="AfsR-DnrI-RedD_regulator"/>
</dbReference>
<keyword evidence="3 5" id="KW-0238">DNA-binding</keyword>
<protein>
    <recommendedName>
        <fullName evidence="6">OmpR/PhoB-type domain-containing protein</fullName>
    </recommendedName>
</protein>
<feature type="domain" description="OmpR/PhoB-type" evidence="6">
    <location>
        <begin position="4"/>
        <end position="115"/>
    </location>
</feature>
<dbReference type="STRING" id="860235.AOZ06_22520"/>
<keyword evidence="2" id="KW-0805">Transcription regulation</keyword>
<feature type="DNA-binding region" description="OmpR/PhoB-type" evidence="5">
    <location>
        <begin position="4"/>
        <end position="115"/>
    </location>
</feature>
<dbReference type="PANTHER" id="PTHR35807">
    <property type="entry name" value="TRANSCRIPTIONAL REGULATOR REDD-RELATED"/>
    <property type="match status" value="1"/>
</dbReference>
<keyword evidence="8" id="KW-1185">Reference proteome</keyword>
<dbReference type="PANTHER" id="PTHR35807:SF1">
    <property type="entry name" value="TRANSCRIPTIONAL REGULATOR REDD"/>
    <property type="match status" value="1"/>
</dbReference>
<dbReference type="InterPro" id="IPR036388">
    <property type="entry name" value="WH-like_DNA-bd_sf"/>
</dbReference>
<dbReference type="SMART" id="SM00862">
    <property type="entry name" value="Trans_reg_C"/>
    <property type="match status" value="1"/>
</dbReference>
<evidence type="ECO:0000259" key="6">
    <source>
        <dbReference type="PROSITE" id="PS51755"/>
    </source>
</evidence>
<dbReference type="SUPFAM" id="SSF48452">
    <property type="entry name" value="TPR-like"/>
    <property type="match status" value="1"/>
</dbReference>
<dbReference type="CDD" id="cd15831">
    <property type="entry name" value="BTAD"/>
    <property type="match status" value="1"/>
</dbReference>
<dbReference type="AlphaFoldDB" id="A0A0N9HVW3"/>
<reference evidence="7 8" key="1">
    <citation type="submission" date="2015-07" db="EMBL/GenBank/DDBJ databases">
        <title>Genome sequencing of Kibdelosporangium phytohabitans.</title>
        <authorList>
            <person name="Qin S."/>
            <person name="Xing K."/>
        </authorList>
    </citation>
    <scope>NUCLEOTIDE SEQUENCE [LARGE SCALE GENOMIC DNA]</scope>
    <source>
        <strain evidence="7 8">KLBMP1111</strain>
    </source>
</reference>
<dbReference type="Pfam" id="PF03704">
    <property type="entry name" value="BTAD"/>
    <property type="match status" value="1"/>
</dbReference>
<organism evidence="7 8">
    <name type="scientific">Kibdelosporangium phytohabitans</name>
    <dbReference type="NCBI Taxonomy" id="860235"/>
    <lineage>
        <taxon>Bacteria</taxon>
        <taxon>Bacillati</taxon>
        <taxon>Actinomycetota</taxon>
        <taxon>Actinomycetes</taxon>
        <taxon>Pseudonocardiales</taxon>
        <taxon>Pseudonocardiaceae</taxon>
        <taxon>Kibdelosporangium</taxon>
    </lineage>
</organism>
<keyword evidence="4" id="KW-0804">Transcription</keyword>
<accession>A0A0N9HVW3</accession>
<dbReference type="GO" id="GO:0003677">
    <property type="term" value="F:DNA binding"/>
    <property type="evidence" value="ECO:0007669"/>
    <property type="project" value="UniProtKB-UniRule"/>
</dbReference>
<sequence>MLPSEFVDWGKDNPPGQDVTFTVLGQLRVLNSGLDFAPTTPKLLQVLAVLLTGSGQAVQTGSIVRELWPDEPPRSAQPTLQTYIYQLRNLFRRAELTDRPDHLLITRRLGYVLRIEPEHLDLYWFQQRCRQGRALLAERRFTEAAAMLRSALALWSGPPLANVHHGPVLSAFCVDLHEQRRNAHILRIQAEMEAGLNRELIGELRSLADTNPLDESVHAQLIRVLDRSGRRGDALHAYQRVRANLNEELGLEPGAELRQLHQELIASVAV</sequence>
<evidence type="ECO:0000256" key="4">
    <source>
        <dbReference type="ARBA" id="ARBA00023163"/>
    </source>
</evidence>
<evidence type="ECO:0000313" key="7">
    <source>
        <dbReference type="EMBL" id="ALG09313.1"/>
    </source>
</evidence>
<dbReference type="InterPro" id="IPR011990">
    <property type="entry name" value="TPR-like_helical_dom_sf"/>
</dbReference>